<keyword evidence="2" id="KW-1185">Reference proteome</keyword>
<comment type="caution">
    <text evidence="1">The sequence shown here is derived from an EMBL/GenBank/DDBJ whole genome shotgun (WGS) entry which is preliminary data.</text>
</comment>
<proteinExistence type="predicted"/>
<protein>
    <submittedName>
        <fullName evidence="1">Uncharacterized protein</fullName>
    </submittedName>
</protein>
<evidence type="ECO:0000313" key="1">
    <source>
        <dbReference type="EMBL" id="KAH7144340.1"/>
    </source>
</evidence>
<dbReference type="OrthoDB" id="4826573at2759"/>
<gene>
    <name evidence="1" type="ORF">B0J13DRAFT_42320</name>
</gene>
<accession>A0A9P9EUU0</accession>
<dbReference type="EMBL" id="JAGMUU010000010">
    <property type="protein sequence ID" value="KAH7144340.1"/>
    <property type="molecule type" value="Genomic_DNA"/>
</dbReference>
<dbReference type="Proteomes" id="UP000717696">
    <property type="component" value="Unassembled WGS sequence"/>
</dbReference>
<dbReference type="AlphaFoldDB" id="A0A9P9EUU0"/>
<name>A0A9P9EUU0_9HYPO</name>
<evidence type="ECO:0000313" key="2">
    <source>
        <dbReference type="Proteomes" id="UP000717696"/>
    </source>
</evidence>
<organism evidence="1 2">
    <name type="scientific">Dactylonectria estremocensis</name>
    <dbReference type="NCBI Taxonomy" id="1079267"/>
    <lineage>
        <taxon>Eukaryota</taxon>
        <taxon>Fungi</taxon>
        <taxon>Dikarya</taxon>
        <taxon>Ascomycota</taxon>
        <taxon>Pezizomycotina</taxon>
        <taxon>Sordariomycetes</taxon>
        <taxon>Hypocreomycetidae</taxon>
        <taxon>Hypocreales</taxon>
        <taxon>Nectriaceae</taxon>
        <taxon>Dactylonectria</taxon>
    </lineage>
</organism>
<sequence>MASPPIAKSSESGVVKSNSDHLEMLVREHLDTVFKNATKAMRANTTPATRNATVADYLGEYLVSAAQVWFQLTDEMLNSPEMDQVVLDAHENSKSQTDFADLSAIVSLDVSITKLSHIRNLTEKFSHDIHEIWCSDPKSSSVSSG</sequence>
<reference evidence="1" key="1">
    <citation type="journal article" date="2021" name="Nat. Commun.">
        <title>Genetic determinants of endophytism in the Arabidopsis root mycobiome.</title>
        <authorList>
            <person name="Mesny F."/>
            <person name="Miyauchi S."/>
            <person name="Thiergart T."/>
            <person name="Pickel B."/>
            <person name="Atanasova L."/>
            <person name="Karlsson M."/>
            <person name="Huettel B."/>
            <person name="Barry K.W."/>
            <person name="Haridas S."/>
            <person name="Chen C."/>
            <person name="Bauer D."/>
            <person name="Andreopoulos W."/>
            <person name="Pangilinan J."/>
            <person name="LaButti K."/>
            <person name="Riley R."/>
            <person name="Lipzen A."/>
            <person name="Clum A."/>
            <person name="Drula E."/>
            <person name="Henrissat B."/>
            <person name="Kohler A."/>
            <person name="Grigoriev I.V."/>
            <person name="Martin F.M."/>
            <person name="Hacquard S."/>
        </authorList>
    </citation>
    <scope>NUCLEOTIDE SEQUENCE</scope>
    <source>
        <strain evidence="1">MPI-CAGE-AT-0021</strain>
    </source>
</reference>